<comment type="caution">
    <text evidence="4">The sequence shown here is derived from an EMBL/GenBank/DDBJ whole genome shotgun (WGS) entry which is preliminary data.</text>
</comment>
<evidence type="ECO:0000256" key="1">
    <source>
        <dbReference type="ARBA" id="ARBA00022741"/>
    </source>
</evidence>
<keyword evidence="1" id="KW-0547">Nucleotide-binding</keyword>
<dbReference type="OrthoDB" id="5476461at2"/>
<dbReference type="Gene3D" id="1.10.10.10">
    <property type="entry name" value="Winged helix-like DNA-binding domain superfamily/Winged helix DNA-binding domain"/>
    <property type="match status" value="1"/>
</dbReference>
<dbReference type="CDD" id="cd06170">
    <property type="entry name" value="LuxR_C_like"/>
    <property type="match status" value="1"/>
</dbReference>
<dbReference type="Proteomes" id="UP000033393">
    <property type="component" value="Unassembled WGS sequence"/>
</dbReference>
<dbReference type="InterPro" id="IPR000792">
    <property type="entry name" value="Tscrpt_reg_LuxR_C"/>
</dbReference>
<name>A0A0F0GG37_LENAE</name>
<dbReference type="GO" id="GO:0004016">
    <property type="term" value="F:adenylate cyclase activity"/>
    <property type="evidence" value="ECO:0007669"/>
    <property type="project" value="TreeGrafter"/>
</dbReference>
<dbReference type="EMBL" id="JYJG01000428">
    <property type="protein sequence ID" value="KJK36801.1"/>
    <property type="molecule type" value="Genomic_DNA"/>
</dbReference>
<dbReference type="InterPro" id="IPR041664">
    <property type="entry name" value="AAA_16"/>
</dbReference>
<dbReference type="Pfam" id="PF00196">
    <property type="entry name" value="GerE"/>
    <property type="match status" value="1"/>
</dbReference>
<evidence type="ECO:0000313" key="4">
    <source>
        <dbReference type="EMBL" id="KJK36801.1"/>
    </source>
</evidence>
<reference evidence="4 5" key="1">
    <citation type="submission" date="2015-02" db="EMBL/GenBank/DDBJ databases">
        <authorList>
            <person name="Ju K.-S."/>
            <person name="Doroghazi J.R."/>
            <person name="Metcalf W."/>
        </authorList>
    </citation>
    <scope>NUCLEOTIDE SEQUENCE [LARGE SCALE GENOMIC DNA]</scope>
    <source>
        <strain evidence="4 5">NRRL B-16140</strain>
    </source>
</reference>
<dbReference type="PANTHER" id="PTHR16305">
    <property type="entry name" value="TESTICULAR SOLUBLE ADENYLYL CYCLASE"/>
    <property type="match status" value="1"/>
</dbReference>
<evidence type="ECO:0000259" key="3">
    <source>
        <dbReference type="PROSITE" id="PS50043"/>
    </source>
</evidence>
<dbReference type="GO" id="GO:0005737">
    <property type="term" value="C:cytoplasm"/>
    <property type="evidence" value="ECO:0007669"/>
    <property type="project" value="TreeGrafter"/>
</dbReference>
<dbReference type="GO" id="GO:0003677">
    <property type="term" value="F:DNA binding"/>
    <property type="evidence" value="ECO:0007669"/>
    <property type="project" value="InterPro"/>
</dbReference>
<gene>
    <name evidence="4" type="ORF">UK23_41890</name>
</gene>
<accession>A0A0F0GG37</accession>
<dbReference type="SUPFAM" id="SSF52540">
    <property type="entry name" value="P-loop containing nucleoside triphosphate hydrolases"/>
    <property type="match status" value="1"/>
</dbReference>
<sequence length="934" mass="99507">MVGQRAGFGRGFTFVGRRHELGLLLDAIRHPPAVVVVEGDAGMGKSRLVHEATASLKSNGWRVVTGFCHPLREPLPYGPVVDALGKAGPWLAGTDLPPTAGALALLLPDLAGLLPPAPPVPDDPGAARHQLIRAVRSVLASLGRVALVVEDLHWVDDATRELLLLLARDLPEQLSLVLTSRTEDLPDGAPVLGAALRPTVIRLAPLSECDVAKLAGEALGAGATPELCAVLHRRSEGLPLVAEEDLLTFRDQARRDARELEHADVPEGLRAAVTERLIGLSPAGAAVVDAAAVLAVPASEALLTEIAGLEPEQGAQGLIDAMGAAVLRETGVGRYAFRHVLAQQVAHRHIPGPRRARLHQRAIDVLQTHSPAPLVQIAHHTLAAGDHEGWLVCAEQAADQAVALGDTGTAATMLRQILHQQQVPTEPRSRAALALARIANSGVDYAETARVLKAVLADLRLPDAVRGEIRLGLGLITLNLAGDPGGFHELERAVGELAALPDKAARAMIALALRDQDGAAAQAWEWLDQAEQAVRDSTNDGVRAAVQGTRLLLMAREGDPAVWPLADLLPRRDAGRAVLGQTCYALYNLSETAAQLGHDRRARTYLLETQETYLLETQEMAGRADHRTFKCLTSIRLLRLDWLAGRWADLEAQYAALARAYPDVRLVDVDRAMCLGHLALAQGRFSRALEHFTAAAELGGKTCEAAMSMTTAAALTAAMLCQGDPRAAWAIAAPAVATLRGLGTWVRTTGLVPVAVEAALTCGHRLEAERLVADADRGVRDRDAPAAAAELDLARGLLLRDAATVGAADHFAAAHQRWLDIGRPYHAAKAAELSGNVAEALRVYEELGATADAARCQRHLRSLGIGERPGHRRNGYGTELSPRELEVAELLARGATNSDIAQTLFLSPRTVEKHVARVLTKLGTTRKDVHTALR</sequence>
<keyword evidence="2" id="KW-0067">ATP-binding</keyword>
<dbReference type="PROSITE" id="PS00622">
    <property type="entry name" value="HTH_LUXR_1"/>
    <property type="match status" value="1"/>
</dbReference>
<organism evidence="4 5">
    <name type="scientific">Lentzea aerocolonigenes</name>
    <name type="common">Lechevalieria aerocolonigenes</name>
    <name type="synonym">Saccharothrix aerocolonigenes</name>
    <dbReference type="NCBI Taxonomy" id="68170"/>
    <lineage>
        <taxon>Bacteria</taxon>
        <taxon>Bacillati</taxon>
        <taxon>Actinomycetota</taxon>
        <taxon>Actinomycetes</taxon>
        <taxon>Pseudonocardiales</taxon>
        <taxon>Pseudonocardiaceae</taxon>
        <taxon>Lentzea</taxon>
    </lineage>
</organism>
<dbReference type="SUPFAM" id="SSF46894">
    <property type="entry name" value="C-terminal effector domain of the bipartite response regulators"/>
    <property type="match status" value="1"/>
</dbReference>
<dbReference type="Pfam" id="PF13191">
    <property type="entry name" value="AAA_16"/>
    <property type="match status" value="1"/>
</dbReference>
<keyword evidence="5" id="KW-1185">Reference proteome</keyword>
<dbReference type="PRINTS" id="PR00038">
    <property type="entry name" value="HTHLUXR"/>
</dbReference>
<evidence type="ECO:0000256" key="2">
    <source>
        <dbReference type="ARBA" id="ARBA00022840"/>
    </source>
</evidence>
<dbReference type="GO" id="GO:0006355">
    <property type="term" value="P:regulation of DNA-templated transcription"/>
    <property type="evidence" value="ECO:0007669"/>
    <property type="project" value="InterPro"/>
</dbReference>
<proteinExistence type="predicted"/>
<feature type="domain" description="HTH luxR-type" evidence="3">
    <location>
        <begin position="873"/>
        <end position="934"/>
    </location>
</feature>
<dbReference type="GO" id="GO:0005524">
    <property type="term" value="F:ATP binding"/>
    <property type="evidence" value="ECO:0007669"/>
    <property type="project" value="UniProtKB-KW"/>
</dbReference>
<dbReference type="RefSeq" id="WP_045317394.1">
    <property type="nucleotide sequence ID" value="NZ_JYJG01000428.1"/>
</dbReference>
<dbReference type="PATRIC" id="fig|68170.10.peg.1309"/>
<evidence type="ECO:0000313" key="5">
    <source>
        <dbReference type="Proteomes" id="UP000033393"/>
    </source>
</evidence>
<dbReference type="SMART" id="SM00421">
    <property type="entry name" value="HTH_LUXR"/>
    <property type="match status" value="1"/>
</dbReference>
<dbReference type="AlphaFoldDB" id="A0A0F0GG37"/>
<dbReference type="eggNOG" id="COG2909">
    <property type="taxonomic scope" value="Bacteria"/>
</dbReference>
<dbReference type="InterPro" id="IPR016032">
    <property type="entry name" value="Sig_transdc_resp-reg_C-effctor"/>
</dbReference>
<dbReference type="PROSITE" id="PS50043">
    <property type="entry name" value="HTH_LUXR_2"/>
    <property type="match status" value="1"/>
</dbReference>
<protein>
    <submittedName>
        <fullName evidence="4">LuxR family transcriptional regulator</fullName>
    </submittedName>
</protein>
<dbReference type="InterPro" id="IPR027417">
    <property type="entry name" value="P-loop_NTPase"/>
</dbReference>
<dbReference type="PANTHER" id="PTHR16305:SF35">
    <property type="entry name" value="TRANSCRIPTIONAL ACTIVATOR DOMAIN"/>
    <property type="match status" value="1"/>
</dbReference>
<dbReference type="InterPro" id="IPR036388">
    <property type="entry name" value="WH-like_DNA-bd_sf"/>
</dbReference>